<name>A0A5K7ZYF1_9BACT</name>
<evidence type="ECO:0000313" key="1">
    <source>
        <dbReference type="EMBL" id="BBO85303.1"/>
    </source>
</evidence>
<sequence length="52" mass="6067">MAQKMEIVFFDDLGFGWLMDAGQIERLREKQTIEEILIQRSLAELLGKTKLI</sequence>
<reference evidence="1 2" key="1">
    <citation type="submission" date="2019-11" db="EMBL/GenBank/DDBJ databases">
        <title>Comparative genomics of hydrocarbon-degrading Desulfosarcina strains.</title>
        <authorList>
            <person name="Watanabe M."/>
            <person name="Kojima H."/>
            <person name="Fukui M."/>
        </authorList>
    </citation>
    <scope>NUCLEOTIDE SEQUENCE [LARGE SCALE GENOMIC DNA]</scope>
    <source>
        <strain evidence="1 2">28bB2T</strain>
    </source>
</reference>
<accession>A0A5K7ZYF1</accession>
<evidence type="ECO:0000313" key="2">
    <source>
        <dbReference type="Proteomes" id="UP000425960"/>
    </source>
</evidence>
<gene>
    <name evidence="1" type="ORF">DSCO28_58690</name>
</gene>
<dbReference type="AlphaFoldDB" id="A0A5K7ZYF1"/>
<proteinExistence type="predicted"/>
<dbReference type="KEGG" id="dov:DSCO28_58690"/>
<protein>
    <submittedName>
        <fullName evidence="1">Uncharacterized protein</fullName>
    </submittedName>
</protein>
<organism evidence="1 2">
    <name type="scientific">Desulfosarcina ovata subsp. sediminis</name>
    <dbReference type="NCBI Taxonomy" id="885957"/>
    <lineage>
        <taxon>Bacteria</taxon>
        <taxon>Pseudomonadati</taxon>
        <taxon>Thermodesulfobacteriota</taxon>
        <taxon>Desulfobacteria</taxon>
        <taxon>Desulfobacterales</taxon>
        <taxon>Desulfosarcinaceae</taxon>
        <taxon>Desulfosarcina</taxon>
    </lineage>
</organism>
<dbReference type="EMBL" id="AP021876">
    <property type="protein sequence ID" value="BBO85303.1"/>
    <property type="molecule type" value="Genomic_DNA"/>
</dbReference>
<dbReference type="Proteomes" id="UP000425960">
    <property type="component" value="Chromosome"/>
</dbReference>